<reference evidence="2" key="1">
    <citation type="submission" date="2015-11" db="EMBL/GenBank/DDBJ databases">
        <title>De novo transcriptome assembly of four potential Pierce s Disease insect vectors from Arizona vineyards.</title>
        <authorList>
            <person name="Tassone E.E."/>
        </authorList>
    </citation>
    <scope>NUCLEOTIDE SEQUENCE</scope>
</reference>
<sequence>QLDNAQRAFYSPTEQPAEGTQSWDNSSITVAGVSVNGSKESSGSEETKTGQDTQSDARQTRPSYGTMRPLYLNIQNGHDLTTYGHPYHQDQGYPKVNRTHPNHSEALSQTWPVAQGKLSNRKLAILEPLDHHYQYGLFRAYDSEVVAPLQPHSHPHVSVHPGNTGNLPPLDWRQQARWLPDQQYEPMRLQDNQRPSRWSKRPEEPTRRQPGGYRISSM</sequence>
<feature type="non-terminal residue" evidence="2">
    <location>
        <position position="218"/>
    </location>
</feature>
<proteinExistence type="predicted"/>
<name>A0A1B6LGW9_9HEMI</name>
<feature type="region of interest" description="Disordered" evidence="1">
    <location>
        <begin position="179"/>
        <end position="218"/>
    </location>
</feature>
<evidence type="ECO:0000313" key="2">
    <source>
        <dbReference type="EMBL" id="JAT22824.1"/>
    </source>
</evidence>
<evidence type="ECO:0000256" key="1">
    <source>
        <dbReference type="SAM" id="MobiDB-lite"/>
    </source>
</evidence>
<feature type="compositionally biased region" description="Polar residues" evidence="1">
    <location>
        <begin position="12"/>
        <end position="29"/>
    </location>
</feature>
<dbReference type="AlphaFoldDB" id="A0A1B6LGW9"/>
<feature type="non-terminal residue" evidence="2">
    <location>
        <position position="1"/>
    </location>
</feature>
<feature type="compositionally biased region" description="Polar residues" evidence="1">
    <location>
        <begin position="51"/>
        <end position="63"/>
    </location>
</feature>
<accession>A0A1B6LGW9</accession>
<protein>
    <submittedName>
        <fullName evidence="2">Uncharacterized protein</fullName>
    </submittedName>
</protein>
<organism evidence="2">
    <name type="scientific">Graphocephala atropunctata</name>
    <dbReference type="NCBI Taxonomy" id="36148"/>
    <lineage>
        <taxon>Eukaryota</taxon>
        <taxon>Metazoa</taxon>
        <taxon>Ecdysozoa</taxon>
        <taxon>Arthropoda</taxon>
        <taxon>Hexapoda</taxon>
        <taxon>Insecta</taxon>
        <taxon>Pterygota</taxon>
        <taxon>Neoptera</taxon>
        <taxon>Paraneoptera</taxon>
        <taxon>Hemiptera</taxon>
        <taxon>Auchenorrhyncha</taxon>
        <taxon>Membracoidea</taxon>
        <taxon>Cicadellidae</taxon>
        <taxon>Cicadellinae</taxon>
        <taxon>Cicadellini</taxon>
        <taxon>Graphocephala</taxon>
    </lineage>
</organism>
<gene>
    <name evidence="2" type="ORF">g.7275</name>
</gene>
<dbReference type="EMBL" id="GEBQ01017153">
    <property type="protein sequence ID" value="JAT22824.1"/>
    <property type="molecule type" value="Transcribed_RNA"/>
</dbReference>
<feature type="region of interest" description="Disordered" evidence="1">
    <location>
        <begin position="1"/>
        <end position="66"/>
    </location>
</feature>